<evidence type="ECO:0000313" key="2">
    <source>
        <dbReference type="EMBL" id="KAJ6635805.1"/>
    </source>
</evidence>
<evidence type="ECO:0000313" key="3">
    <source>
        <dbReference type="Proteomes" id="UP001151699"/>
    </source>
</evidence>
<feature type="chain" id="PRO_5040300666" evidence="1">
    <location>
        <begin position="19"/>
        <end position="167"/>
    </location>
</feature>
<organism evidence="2 3">
    <name type="scientific">Pseudolycoriella hygida</name>
    <dbReference type="NCBI Taxonomy" id="35572"/>
    <lineage>
        <taxon>Eukaryota</taxon>
        <taxon>Metazoa</taxon>
        <taxon>Ecdysozoa</taxon>
        <taxon>Arthropoda</taxon>
        <taxon>Hexapoda</taxon>
        <taxon>Insecta</taxon>
        <taxon>Pterygota</taxon>
        <taxon>Neoptera</taxon>
        <taxon>Endopterygota</taxon>
        <taxon>Diptera</taxon>
        <taxon>Nematocera</taxon>
        <taxon>Sciaroidea</taxon>
        <taxon>Sciaridae</taxon>
        <taxon>Pseudolycoriella</taxon>
    </lineage>
</organism>
<feature type="signal peptide" evidence="1">
    <location>
        <begin position="1"/>
        <end position="18"/>
    </location>
</feature>
<protein>
    <submittedName>
        <fullName evidence="2">Uncharacterized protein</fullName>
    </submittedName>
</protein>
<name>A0A9Q0MRH9_9DIPT</name>
<dbReference type="Proteomes" id="UP001151699">
    <property type="component" value="Chromosome C"/>
</dbReference>
<accession>A0A9Q0MRH9</accession>
<proteinExistence type="predicted"/>
<keyword evidence="3" id="KW-1185">Reference proteome</keyword>
<dbReference type="OrthoDB" id="2201656at2759"/>
<comment type="caution">
    <text evidence="2">The sequence shown here is derived from an EMBL/GenBank/DDBJ whole genome shotgun (WGS) entry which is preliminary data.</text>
</comment>
<dbReference type="AlphaFoldDB" id="A0A9Q0MRH9"/>
<keyword evidence="1" id="KW-0732">Signal</keyword>
<evidence type="ECO:0000256" key="1">
    <source>
        <dbReference type="SAM" id="SignalP"/>
    </source>
</evidence>
<sequence>MKYSIAVLFMSCITAATCEDCFWSACEGLTIKGKDICARTEGYFYTGETAKSDCGLITEKVKCCKDLTKDCFWSACEGLTVTGQEVCGRTEKYFYSGATKKDDCGWDTEKVQCCKDVGHGCKWSRLCYGIAYGHSYVCQHEFTPSYKPGGKKSCSGLGMTAYECCLD</sequence>
<dbReference type="EMBL" id="WJQU01000004">
    <property type="protein sequence ID" value="KAJ6635805.1"/>
    <property type="molecule type" value="Genomic_DNA"/>
</dbReference>
<gene>
    <name evidence="2" type="ORF">Bhyg_14391</name>
</gene>
<reference evidence="2" key="1">
    <citation type="submission" date="2022-07" db="EMBL/GenBank/DDBJ databases">
        <authorList>
            <person name="Trinca V."/>
            <person name="Uliana J.V.C."/>
            <person name="Torres T.T."/>
            <person name="Ward R.J."/>
            <person name="Monesi N."/>
        </authorList>
    </citation>
    <scope>NUCLEOTIDE SEQUENCE</scope>
    <source>
        <strain evidence="2">HSMRA1968</strain>
        <tissue evidence="2">Whole embryos</tissue>
    </source>
</reference>